<keyword evidence="8" id="KW-1185">Reference proteome</keyword>
<dbReference type="PANTHER" id="PTHR11040:SF205">
    <property type="entry name" value="ZINC TRANSPORTER ZUPT"/>
    <property type="match status" value="1"/>
</dbReference>
<proteinExistence type="predicted"/>
<dbReference type="GO" id="GO:0016020">
    <property type="term" value="C:membrane"/>
    <property type="evidence" value="ECO:0007669"/>
    <property type="project" value="UniProtKB-SubCell"/>
</dbReference>
<keyword evidence="4 6" id="KW-0472">Membrane</keyword>
<feature type="region of interest" description="Disordered" evidence="5">
    <location>
        <begin position="195"/>
        <end position="218"/>
    </location>
</feature>
<dbReference type="InterPro" id="IPR003689">
    <property type="entry name" value="ZIP"/>
</dbReference>
<dbReference type="GO" id="GO:0005385">
    <property type="term" value="F:zinc ion transmembrane transporter activity"/>
    <property type="evidence" value="ECO:0007669"/>
    <property type="project" value="TreeGrafter"/>
</dbReference>
<keyword evidence="3 6" id="KW-1133">Transmembrane helix</keyword>
<feature type="transmembrane region" description="Helical" evidence="6">
    <location>
        <begin position="92"/>
        <end position="111"/>
    </location>
</feature>
<evidence type="ECO:0000256" key="3">
    <source>
        <dbReference type="ARBA" id="ARBA00022989"/>
    </source>
</evidence>
<organism evidence="7 8">
    <name type="scientific">Prymnesium parvum</name>
    <name type="common">Toxic golden alga</name>
    <dbReference type="NCBI Taxonomy" id="97485"/>
    <lineage>
        <taxon>Eukaryota</taxon>
        <taxon>Haptista</taxon>
        <taxon>Haptophyta</taxon>
        <taxon>Prymnesiophyceae</taxon>
        <taxon>Prymnesiales</taxon>
        <taxon>Prymnesiaceae</taxon>
        <taxon>Prymnesium</taxon>
    </lineage>
</organism>
<evidence type="ECO:0000256" key="2">
    <source>
        <dbReference type="ARBA" id="ARBA00022692"/>
    </source>
</evidence>
<dbReference type="PANTHER" id="PTHR11040">
    <property type="entry name" value="ZINC/IRON TRANSPORTER"/>
    <property type="match status" value="1"/>
</dbReference>
<gene>
    <name evidence="7" type="ORF">AB1Y20_021800</name>
</gene>
<evidence type="ECO:0000256" key="5">
    <source>
        <dbReference type="SAM" id="MobiDB-lite"/>
    </source>
</evidence>
<dbReference type="Proteomes" id="UP001515480">
    <property type="component" value="Unassembled WGS sequence"/>
</dbReference>
<comment type="caution">
    <text evidence="7">The sequence shown here is derived from an EMBL/GenBank/DDBJ whole genome shotgun (WGS) entry which is preliminary data.</text>
</comment>
<sequence>MPQPTIAPALQHKLWLPDSTTDESHLSLILKDDAPLKGNPHGRRLFWARPPQLPWRALAAGGLALLLCLYFASLGLRAMLEHGLSHKHAAMAMSLGAGMATGIGACFVLCTSTFNRQLLAGTMAFSSGVMVYVSLVEVVGVANEYFEASYSKPVAYAWATASFFGGVVLMALVDRAVHAVFDAVTARARASAETELRHGSRPVSDDDEQCDSHRHEHADEEASSIIAVAAITEKRRLLMMSAVVSAAIALHNIPEGMATYVASFHSVAAGLPLAIAIAIHNIPEGLAIAMPVFYATHSRARAIGLGALSGFSEPFGALLASFVANESSSSASFGCMFGLTAGMMTYVCISELLPAAYGEVGVSKATVTCSFFLGCAVMALSIVLEKFASA</sequence>
<protein>
    <recommendedName>
        <fullName evidence="9">Zinc transporter</fullName>
    </recommendedName>
</protein>
<feature type="transmembrane region" description="Helical" evidence="6">
    <location>
        <begin position="237"/>
        <end position="254"/>
    </location>
</feature>
<feature type="transmembrane region" description="Helical" evidence="6">
    <location>
        <begin position="118"/>
        <end position="135"/>
    </location>
</feature>
<name>A0AB34JL92_PRYPA</name>
<feature type="transmembrane region" description="Helical" evidence="6">
    <location>
        <begin position="53"/>
        <end position="72"/>
    </location>
</feature>
<reference evidence="7 8" key="1">
    <citation type="journal article" date="2024" name="Science">
        <title>Giant polyketide synthase enzymes in the biosynthesis of giant marine polyether toxins.</title>
        <authorList>
            <person name="Fallon T.R."/>
            <person name="Shende V.V."/>
            <person name="Wierzbicki I.H."/>
            <person name="Pendleton A.L."/>
            <person name="Watervoot N.F."/>
            <person name="Auber R.P."/>
            <person name="Gonzalez D.J."/>
            <person name="Wisecaver J.H."/>
            <person name="Moore B.S."/>
        </authorList>
    </citation>
    <scope>NUCLEOTIDE SEQUENCE [LARGE SCALE GENOMIC DNA]</scope>
    <source>
        <strain evidence="7 8">12B1</strain>
    </source>
</reference>
<evidence type="ECO:0000256" key="4">
    <source>
        <dbReference type="ARBA" id="ARBA00023136"/>
    </source>
</evidence>
<feature type="transmembrane region" description="Helical" evidence="6">
    <location>
        <begin position="302"/>
        <end position="324"/>
    </location>
</feature>
<dbReference type="EMBL" id="JBGBPQ010000007">
    <property type="protein sequence ID" value="KAL1522161.1"/>
    <property type="molecule type" value="Genomic_DNA"/>
</dbReference>
<feature type="transmembrane region" description="Helical" evidence="6">
    <location>
        <begin position="155"/>
        <end position="173"/>
    </location>
</feature>
<accession>A0AB34JL92</accession>
<evidence type="ECO:0008006" key="9">
    <source>
        <dbReference type="Google" id="ProtNLM"/>
    </source>
</evidence>
<dbReference type="AlphaFoldDB" id="A0AB34JL92"/>
<evidence type="ECO:0000256" key="6">
    <source>
        <dbReference type="SAM" id="Phobius"/>
    </source>
</evidence>
<evidence type="ECO:0000256" key="1">
    <source>
        <dbReference type="ARBA" id="ARBA00004141"/>
    </source>
</evidence>
<dbReference type="Pfam" id="PF02535">
    <property type="entry name" value="Zip"/>
    <property type="match status" value="1"/>
</dbReference>
<evidence type="ECO:0000313" key="8">
    <source>
        <dbReference type="Proteomes" id="UP001515480"/>
    </source>
</evidence>
<feature type="transmembrane region" description="Helical" evidence="6">
    <location>
        <begin position="365"/>
        <end position="384"/>
    </location>
</feature>
<evidence type="ECO:0000313" key="7">
    <source>
        <dbReference type="EMBL" id="KAL1522161.1"/>
    </source>
</evidence>
<comment type="subcellular location">
    <subcellularLocation>
        <location evidence="1">Membrane</location>
        <topology evidence="1">Multi-pass membrane protein</topology>
    </subcellularLocation>
</comment>
<feature type="transmembrane region" description="Helical" evidence="6">
    <location>
        <begin position="330"/>
        <end position="353"/>
    </location>
</feature>
<keyword evidence="2 6" id="KW-0812">Transmembrane</keyword>